<keyword evidence="2" id="KW-1185">Reference proteome</keyword>
<sequence>MPQSSLSVFMNGYLDPSQVAIGRLVLDMKNPGQNFCPYETLELKEGDVSKASFVDLKSLAKSDSSSSFKLALSKVVQLFALKSGTTVDDISTKTAIRHQLLNVNLKFEEIFENDEVKKWLEKIIATGSDVYMVVGLHTLQDVSVSLNRDASTDAGAQIQAPVADTLAPGLSTVLGLKEVLDVRLEVAHGSKSSLGASFVAPGERIVAVQYQKLKVGMVSSKGTKSLVGASLKQKTTWQAFGAARGDSELDTFVVSLVEELDENEIVEDGDFEVTTRSHGEIFLI</sequence>
<name>A0ABR4CT84_9HELO</name>
<gene>
    <name evidence="1" type="ORF">VTL71DRAFT_10384</name>
</gene>
<comment type="caution">
    <text evidence="1">The sequence shown here is derived from an EMBL/GenBank/DDBJ whole genome shotgun (WGS) entry which is preliminary data.</text>
</comment>
<reference evidence="1 2" key="1">
    <citation type="journal article" date="2024" name="Commun. Biol.">
        <title>Comparative genomic analysis of thermophilic fungi reveals convergent evolutionary adaptations and gene losses.</title>
        <authorList>
            <person name="Steindorff A.S."/>
            <person name="Aguilar-Pontes M.V."/>
            <person name="Robinson A.J."/>
            <person name="Andreopoulos B."/>
            <person name="LaButti K."/>
            <person name="Kuo A."/>
            <person name="Mondo S."/>
            <person name="Riley R."/>
            <person name="Otillar R."/>
            <person name="Haridas S."/>
            <person name="Lipzen A."/>
            <person name="Grimwood J."/>
            <person name="Schmutz J."/>
            <person name="Clum A."/>
            <person name="Reid I.D."/>
            <person name="Moisan M.C."/>
            <person name="Butler G."/>
            <person name="Nguyen T.T.M."/>
            <person name="Dewar K."/>
            <person name="Conant G."/>
            <person name="Drula E."/>
            <person name="Henrissat B."/>
            <person name="Hansel C."/>
            <person name="Singer S."/>
            <person name="Hutchinson M.I."/>
            <person name="de Vries R.P."/>
            <person name="Natvig D.O."/>
            <person name="Powell A.J."/>
            <person name="Tsang A."/>
            <person name="Grigoriev I.V."/>
        </authorList>
    </citation>
    <scope>NUCLEOTIDE SEQUENCE [LARGE SCALE GENOMIC DNA]</scope>
    <source>
        <strain evidence="1 2">CBS 494.80</strain>
    </source>
</reference>
<accession>A0ABR4CT84</accession>
<organism evidence="1 2">
    <name type="scientific">Oculimacula yallundae</name>
    <dbReference type="NCBI Taxonomy" id="86028"/>
    <lineage>
        <taxon>Eukaryota</taxon>
        <taxon>Fungi</taxon>
        <taxon>Dikarya</taxon>
        <taxon>Ascomycota</taxon>
        <taxon>Pezizomycotina</taxon>
        <taxon>Leotiomycetes</taxon>
        <taxon>Helotiales</taxon>
        <taxon>Ploettnerulaceae</taxon>
        <taxon>Oculimacula</taxon>
    </lineage>
</organism>
<protein>
    <submittedName>
        <fullName evidence="1">Uncharacterized protein</fullName>
    </submittedName>
</protein>
<proteinExistence type="predicted"/>
<dbReference type="Proteomes" id="UP001595075">
    <property type="component" value="Unassembled WGS sequence"/>
</dbReference>
<evidence type="ECO:0000313" key="1">
    <source>
        <dbReference type="EMBL" id="KAL2073060.1"/>
    </source>
</evidence>
<dbReference type="EMBL" id="JAZHXI010000003">
    <property type="protein sequence ID" value="KAL2073060.1"/>
    <property type="molecule type" value="Genomic_DNA"/>
</dbReference>
<evidence type="ECO:0000313" key="2">
    <source>
        <dbReference type="Proteomes" id="UP001595075"/>
    </source>
</evidence>